<dbReference type="HAMAP" id="MF_00634">
    <property type="entry name" value="UPF0235"/>
    <property type="match status" value="1"/>
</dbReference>
<accession>A0A8K0JSE7</accession>
<dbReference type="SMART" id="SM01152">
    <property type="entry name" value="DUF167"/>
    <property type="match status" value="1"/>
</dbReference>
<dbReference type="AlphaFoldDB" id="A0A8K0JSE7"/>
<dbReference type="SUPFAM" id="SSF69786">
    <property type="entry name" value="YggU-like"/>
    <property type="match status" value="1"/>
</dbReference>
<name>A0A8K0JSE7_LADFU</name>
<dbReference type="Gene3D" id="3.30.1200.10">
    <property type="entry name" value="YggU-like"/>
    <property type="match status" value="1"/>
</dbReference>
<evidence type="ECO:0000256" key="1">
    <source>
        <dbReference type="ARBA" id="ARBA00010364"/>
    </source>
</evidence>
<comment type="similarity">
    <text evidence="1">Belongs to the UPF0235 family.</text>
</comment>
<reference evidence="2" key="2">
    <citation type="submission" date="2017-10" db="EMBL/GenBank/DDBJ databases">
        <title>Ladona fulva Genome sequencing and assembly.</title>
        <authorList>
            <person name="Murali S."/>
            <person name="Richards S."/>
            <person name="Bandaranaike D."/>
            <person name="Bellair M."/>
            <person name="Blankenburg K."/>
            <person name="Chao H."/>
            <person name="Dinh H."/>
            <person name="Doddapaneni H."/>
            <person name="Dugan-Rocha S."/>
            <person name="Elkadiri S."/>
            <person name="Gnanaolivu R."/>
            <person name="Hernandez B."/>
            <person name="Skinner E."/>
            <person name="Javaid M."/>
            <person name="Lee S."/>
            <person name="Li M."/>
            <person name="Ming W."/>
            <person name="Munidasa M."/>
            <person name="Muniz J."/>
            <person name="Nguyen L."/>
            <person name="Hughes D."/>
            <person name="Osuji N."/>
            <person name="Pu L.-L."/>
            <person name="Puazo M."/>
            <person name="Qu C."/>
            <person name="Quiroz J."/>
            <person name="Raj R."/>
            <person name="Weissenberger G."/>
            <person name="Xin Y."/>
            <person name="Zou X."/>
            <person name="Han Y."/>
            <person name="Worley K."/>
            <person name="Muzny D."/>
            <person name="Gibbs R."/>
        </authorList>
    </citation>
    <scope>NUCLEOTIDE SEQUENCE</scope>
    <source>
        <strain evidence="2">Sampled in the wild</strain>
    </source>
</reference>
<proteinExistence type="inferred from homology"/>
<dbReference type="NCBIfam" id="TIGR00251">
    <property type="entry name" value="DUF167 family protein"/>
    <property type="match status" value="1"/>
</dbReference>
<dbReference type="InterPro" id="IPR003746">
    <property type="entry name" value="DUF167"/>
</dbReference>
<dbReference type="EMBL" id="KZ308114">
    <property type="protein sequence ID" value="KAG8221836.1"/>
    <property type="molecule type" value="Genomic_DNA"/>
</dbReference>
<evidence type="ECO:0000313" key="3">
    <source>
        <dbReference type="Proteomes" id="UP000792457"/>
    </source>
</evidence>
<dbReference type="Pfam" id="PF02594">
    <property type="entry name" value="DUF167"/>
    <property type="match status" value="1"/>
</dbReference>
<organism evidence="2 3">
    <name type="scientific">Ladona fulva</name>
    <name type="common">Scarce chaser dragonfly</name>
    <name type="synonym">Libellula fulva</name>
    <dbReference type="NCBI Taxonomy" id="123851"/>
    <lineage>
        <taxon>Eukaryota</taxon>
        <taxon>Metazoa</taxon>
        <taxon>Ecdysozoa</taxon>
        <taxon>Arthropoda</taxon>
        <taxon>Hexapoda</taxon>
        <taxon>Insecta</taxon>
        <taxon>Pterygota</taxon>
        <taxon>Palaeoptera</taxon>
        <taxon>Odonata</taxon>
        <taxon>Epiprocta</taxon>
        <taxon>Anisoptera</taxon>
        <taxon>Libelluloidea</taxon>
        <taxon>Libellulidae</taxon>
        <taxon>Ladona</taxon>
    </lineage>
</organism>
<keyword evidence="3" id="KW-1185">Reference proteome</keyword>
<reference evidence="2" key="1">
    <citation type="submission" date="2013-04" db="EMBL/GenBank/DDBJ databases">
        <authorList>
            <person name="Qu J."/>
            <person name="Murali S.C."/>
            <person name="Bandaranaike D."/>
            <person name="Bellair M."/>
            <person name="Blankenburg K."/>
            <person name="Chao H."/>
            <person name="Dinh H."/>
            <person name="Doddapaneni H."/>
            <person name="Downs B."/>
            <person name="Dugan-Rocha S."/>
            <person name="Elkadiri S."/>
            <person name="Gnanaolivu R.D."/>
            <person name="Hernandez B."/>
            <person name="Javaid M."/>
            <person name="Jayaseelan J.C."/>
            <person name="Lee S."/>
            <person name="Li M."/>
            <person name="Ming W."/>
            <person name="Munidasa M."/>
            <person name="Muniz J."/>
            <person name="Nguyen L."/>
            <person name="Ongeri F."/>
            <person name="Osuji N."/>
            <person name="Pu L.-L."/>
            <person name="Puazo M."/>
            <person name="Qu C."/>
            <person name="Quiroz J."/>
            <person name="Raj R."/>
            <person name="Weissenberger G."/>
            <person name="Xin Y."/>
            <person name="Zou X."/>
            <person name="Han Y."/>
            <person name="Richards S."/>
            <person name="Worley K."/>
            <person name="Muzny D."/>
            <person name="Gibbs R."/>
        </authorList>
    </citation>
    <scope>NUCLEOTIDE SEQUENCE</scope>
    <source>
        <strain evidence="2">Sampled in the wild</strain>
    </source>
</reference>
<dbReference type="InterPro" id="IPR036591">
    <property type="entry name" value="YggU-like_sf"/>
</dbReference>
<dbReference type="Proteomes" id="UP000792457">
    <property type="component" value="Unassembled WGS sequence"/>
</dbReference>
<dbReference type="PANTHER" id="PTHR13420">
    <property type="entry name" value="UPF0235 PROTEIN C15ORF40"/>
    <property type="match status" value="1"/>
</dbReference>
<dbReference type="GO" id="GO:0005737">
    <property type="term" value="C:cytoplasm"/>
    <property type="evidence" value="ECO:0007669"/>
    <property type="project" value="TreeGrafter"/>
</dbReference>
<comment type="caution">
    <text evidence="2">The sequence shown here is derived from an EMBL/GenBank/DDBJ whole genome shotgun (WGS) entry which is preliminary data.</text>
</comment>
<dbReference type="OrthoDB" id="244097at2759"/>
<dbReference type="PANTHER" id="PTHR13420:SF7">
    <property type="entry name" value="UPF0235 PROTEIN C15ORF40"/>
    <property type="match status" value="1"/>
</dbReference>
<gene>
    <name evidence="2" type="ORF">J437_LFUL003470</name>
</gene>
<protein>
    <submittedName>
        <fullName evidence="2">Uncharacterized protein</fullName>
    </submittedName>
</protein>
<evidence type="ECO:0000313" key="2">
    <source>
        <dbReference type="EMBL" id="KAG8221836.1"/>
    </source>
</evidence>
<sequence length="147" mass="15986">MFLKVSLNFVQFISKNQRAIHVSTVMPKKQSKKANEAVSAEKKPLGPISLDKAGNIAIKVLAKPGSKINAVTDISEEGVGIQINAPPVDGEANTELIKYLSSILNIRKSDIQLDKGSRSRQKTIIVSQSKTQSVETVTEKLKSEIQS</sequence>